<gene>
    <name evidence="3" type="ORF">JCM21142_52313</name>
</gene>
<feature type="domain" description="Bacterial repeat" evidence="2">
    <location>
        <begin position="253"/>
        <end position="318"/>
    </location>
</feature>
<name>W7YML6_9BACT</name>
<dbReference type="InterPro" id="IPR011050">
    <property type="entry name" value="Pectin_lyase_fold/virulence"/>
</dbReference>
<dbReference type="CDD" id="cd14251">
    <property type="entry name" value="PL-6"/>
    <property type="match status" value="1"/>
</dbReference>
<feature type="chain" id="PRO_5004904480" evidence="1">
    <location>
        <begin position="29"/>
        <end position="986"/>
    </location>
</feature>
<organism evidence="3 4">
    <name type="scientific">Saccharicrinis fermentans DSM 9555 = JCM 21142</name>
    <dbReference type="NCBI Taxonomy" id="869213"/>
    <lineage>
        <taxon>Bacteria</taxon>
        <taxon>Pseudomonadati</taxon>
        <taxon>Bacteroidota</taxon>
        <taxon>Bacteroidia</taxon>
        <taxon>Marinilabiliales</taxon>
        <taxon>Marinilabiliaceae</taxon>
        <taxon>Saccharicrinis</taxon>
    </lineage>
</organism>
<dbReference type="Pfam" id="PF14592">
    <property type="entry name" value="Chondroitinas_B"/>
    <property type="match status" value="1"/>
</dbReference>
<proteinExistence type="predicted"/>
<dbReference type="InterPro" id="IPR012334">
    <property type="entry name" value="Pectin_lyas_fold"/>
</dbReference>
<keyword evidence="4" id="KW-1185">Reference proteome</keyword>
<dbReference type="eggNOG" id="COG3420">
    <property type="taxonomic scope" value="Bacteria"/>
</dbReference>
<dbReference type="Gene3D" id="2.60.120.200">
    <property type="match status" value="1"/>
</dbReference>
<dbReference type="InterPro" id="IPR039513">
    <property type="entry name" value="PL-6"/>
</dbReference>
<dbReference type="RefSeq" id="WP_027471475.1">
    <property type="nucleotide sequence ID" value="NZ_BAMD01000027.1"/>
</dbReference>
<keyword evidence="1" id="KW-0732">Signal</keyword>
<feature type="domain" description="Bacterial repeat" evidence="2">
    <location>
        <begin position="331"/>
        <end position="399"/>
    </location>
</feature>
<dbReference type="STRING" id="869213.GCA_000517085_01722"/>
<dbReference type="Gene3D" id="2.160.20.10">
    <property type="entry name" value="Single-stranded right-handed beta-helix, Pectin lyase-like"/>
    <property type="match status" value="1"/>
</dbReference>
<dbReference type="Proteomes" id="UP000019402">
    <property type="component" value="Unassembled WGS sequence"/>
</dbReference>
<dbReference type="EMBL" id="BAMD01000027">
    <property type="protein sequence ID" value="GAF03634.1"/>
    <property type="molecule type" value="Genomic_DNA"/>
</dbReference>
<reference evidence="3 4" key="1">
    <citation type="journal article" date="2014" name="Genome Announc.">
        <title>Draft Genome Sequence of Cytophaga fermentans JCM 21142T, a Facultative Anaerobe Isolated from Marine Mud.</title>
        <authorList>
            <person name="Starns D."/>
            <person name="Oshima K."/>
            <person name="Suda W."/>
            <person name="Iino T."/>
            <person name="Yuki M."/>
            <person name="Inoue J."/>
            <person name="Kitamura K."/>
            <person name="Iida T."/>
            <person name="Darby A."/>
            <person name="Hattori M."/>
            <person name="Ohkuma M."/>
        </authorList>
    </citation>
    <scope>NUCLEOTIDE SEQUENCE [LARGE SCALE GENOMIC DNA]</scope>
    <source>
        <strain evidence="3 4">JCM 21142</strain>
    </source>
</reference>
<comment type="caution">
    <text evidence="3">The sequence shown here is derived from an EMBL/GenBank/DDBJ whole genome shotgun (WGS) entry which is preliminary data.</text>
</comment>
<evidence type="ECO:0000259" key="2">
    <source>
        <dbReference type="Pfam" id="PF18998"/>
    </source>
</evidence>
<accession>W7YML6</accession>
<protein>
    <submittedName>
        <fullName evidence="3">Chondroitinase-B</fullName>
    </submittedName>
</protein>
<dbReference type="AlphaFoldDB" id="W7YML6"/>
<feature type="signal peptide" evidence="1">
    <location>
        <begin position="1"/>
        <end position="28"/>
    </location>
</feature>
<dbReference type="eggNOG" id="COG3266">
    <property type="taxonomic scope" value="Bacteria"/>
</dbReference>
<dbReference type="InterPro" id="IPR044060">
    <property type="entry name" value="Bacterial_rp_domain"/>
</dbReference>
<dbReference type="OrthoDB" id="6475864at2"/>
<evidence type="ECO:0000256" key="1">
    <source>
        <dbReference type="SAM" id="SignalP"/>
    </source>
</evidence>
<sequence>MKYQLRKKHQLRIWMLVLFCAHFNFSKAQTIIETSFETSDYSTGSLSGHSWSMDQGGMANVVSTASYVHSGMQGLRLYSTSEGVELNHEAYDKHTTGLSGTVYLDMWVKLLSSANNEVLQIAAYDLLPNGSGRRSLLFEFNTSDVLRVYNGSSKIEVSSAYYVIGEWTRLSAKIDYSTLTCEAAVNGNVIDAALSFRDSYDASSMGRSVDVKEYHALRVNYDTDTKDIAIDDVYVGTTVISDIPFSSPSTTRTVTVNQPEYATITISPQKDSYEVGDEVSVSIVVDEHYQFSGWTGTLSGNLNPTSFTVDVNATIGATVEVDPINPPNEFTIVVNQTTGGTVSLSPSVGPYYEGSTVTLVAAPAIGYAFSAWNGISGSSAEQTITVASDLEVSAVFTEVTNEGRTISVANASQLEDALDDMQPGDHILLSDGLYEGVSTSLNTLGGTSAAPVVIEAENQGMAMITGDAYFSLKNCAYITFKGLYFDVATYTLFKLQGCNHIRICYNVFKNVGDGGSKLILIGDGWDNTECVSHHNRIDHNLFDGKYDQGAWVVIDGSHGGTPQVSQYDRIDHNHFRFNQNRATNEKETIRIGMSDLSLSAAFCTVENNLFEECDGDPEIISVKSCDNYIRNNTFLKCLGTVSLRHGDRTEVSGNFFLGQNKTAEFEGSTIGCGGVRVYGKDHKIFNNYFEGLTGSLWDAACTLTCGDAYNEGVTNSSDLTKHYVVENLEFTHNTLVNNASDIEIGYRDDWGKAPINCLIANNIIVQNSNQVVTVKTSGKESDIHFADNIIYISGTGIWGDIAFADNEASNIDPLLERSDCRAPATHCDVLLPTQIYKLTSNSPAINASTENTFVYVTADSEGQPKIGLRDLGADEYNGVDEISNGVLDASYVGPNAVPFVESNTLTALPFLYEDALDLMIYPNPFSGSVHICCDGNGLVCIYNLAGQCVDQFEIADSYEWTAPEKGVYLVVVNRKGKIDRLKILAQ</sequence>
<evidence type="ECO:0000313" key="4">
    <source>
        <dbReference type="Proteomes" id="UP000019402"/>
    </source>
</evidence>
<dbReference type="Pfam" id="PF18998">
    <property type="entry name" value="Flg_new_2"/>
    <property type="match status" value="2"/>
</dbReference>
<evidence type="ECO:0000313" key="3">
    <source>
        <dbReference type="EMBL" id="GAF03634.1"/>
    </source>
</evidence>
<dbReference type="SUPFAM" id="SSF51126">
    <property type="entry name" value="Pectin lyase-like"/>
    <property type="match status" value="1"/>
</dbReference>